<evidence type="ECO:0000256" key="1">
    <source>
        <dbReference type="SAM" id="Phobius"/>
    </source>
</evidence>
<proteinExistence type="predicted"/>
<dbReference type="EMBL" id="CAKLPX010000003">
    <property type="protein sequence ID" value="CAH0992423.1"/>
    <property type="molecule type" value="Genomic_DNA"/>
</dbReference>
<keyword evidence="1" id="KW-0812">Transmembrane</keyword>
<keyword evidence="3" id="KW-1185">Reference proteome</keyword>
<dbReference type="Proteomes" id="UP000838100">
    <property type="component" value="Unassembled WGS sequence"/>
</dbReference>
<keyword evidence="1" id="KW-0472">Membrane</keyword>
<reference evidence="2" key="1">
    <citation type="submission" date="2021-12" db="EMBL/GenBank/DDBJ databases">
        <authorList>
            <person name="Rodrigo-Torres L."/>
            <person name="Arahal R. D."/>
            <person name="Lucena T."/>
        </authorList>
    </citation>
    <scope>NUCLEOTIDE SEQUENCE</scope>
    <source>
        <strain evidence="2">CECT 8267</strain>
    </source>
</reference>
<evidence type="ECO:0000313" key="3">
    <source>
        <dbReference type="Proteomes" id="UP000838100"/>
    </source>
</evidence>
<protein>
    <submittedName>
        <fullName evidence="2">Uncharacterized protein</fullName>
    </submittedName>
</protein>
<sequence>MPDNKFCIRKQTALYAALFTQVVALISIAIICFD</sequence>
<name>A0ABM9AGS8_9GAMM</name>
<comment type="caution">
    <text evidence="2">The sequence shown here is derived from an EMBL/GenBank/DDBJ whole genome shotgun (WGS) entry which is preliminary data.</text>
</comment>
<feature type="transmembrane region" description="Helical" evidence="1">
    <location>
        <begin position="12"/>
        <end position="31"/>
    </location>
</feature>
<organism evidence="2 3">
    <name type="scientific">Sinobacterium norvegicum</name>
    <dbReference type="NCBI Taxonomy" id="1641715"/>
    <lineage>
        <taxon>Bacteria</taxon>
        <taxon>Pseudomonadati</taxon>
        <taxon>Pseudomonadota</taxon>
        <taxon>Gammaproteobacteria</taxon>
        <taxon>Cellvibrionales</taxon>
        <taxon>Spongiibacteraceae</taxon>
        <taxon>Sinobacterium</taxon>
    </lineage>
</organism>
<accession>A0ABM9AGS8</accession>
<keyword evidence="1" id="KW-1133">Transmembrane helix</keyword>
<evidence type="ECO:0000313" key="2">
    <source>
        <dbReference type="EMBL" id="CAH0992423.1"/>
    </source>
</evidence>
<gene>
    <name evidence="2" type="ORF">SIN8267_02543</name>
</gene>